<keyword evidence="16" id="KW-1185">Reference proteome</keyword>
<evidence type="ECO:0000256" key="10">
    <source>
        <dbReference type="ARBA" id="ARBA00030700"/>
    </source>
</evidence>
<evidence type="ECO:0000256" key="9">
    <source>
        <dbReference type="ARBA" id="ARBA00023306"/>
    </source>
</evidence>
<keyword evidence="7" id="KW-0539">Nucleus</keyword>
<evidence type="ECO:0000256" key="2">
    <source>
        <dbReference type="ARBA" id="ARBA00004173"/>
    </source>
</evidence>
<evidence type="ECO:0000256" key="14">
    <source>
        <dbReference type="SAM" id="Coils"/>
    </source>
</evidence>
<evidence type="ECO:0000256" key="12">
    <source>
        <dbReference type="ARBA" id="ARBA00035485"/>
    </source>
</evidence>
<evidence type="ECO:0000256" key="5">
    <source>
        <dbReference type="ARBA" id="ARBA00023054"/>
    </source>
</evidence>
<keyword evidence="4" id="KW-0689">Ribosomal protein</keyword>
<evidence type="ECO:0000256" key="7">
    <source>
        <dbReference type="ARBA" id="ARBA00023242"/>
    </source>
</evidence>
<evidence type="ECO:0000313" key="16">
    <source>
        <dbReference type="Proteomes" id="UP000054359"/>
    </source>
</evidence>
<dbReference type="AlphaFoldDB" id="A0A087TGE1"/>
<dbReference type="Pfam" id="PF10147">
    <property type="entry name" value="CR6_interact"/>
    <property type="match status" value="1"/>
</dbReference>
<dbReference type="PANTHER" id="PTHR31761:SF1">
    <property type="entry name" value="LARGE RIBOSOMAL SUBUNIT PROTEIN ML64"/>
    <property type="match status" value="1"/>
</dbReference>
<reference evidence="15 16" key="1">
    <citation type="submission" date="2013-11" db="EMBL/GenBank/DDBJ databases">
        <title>Genome sequencing of Stegodyphus mimosarum.</title>
        <authorList>
            <person name="Bechsgaard J."/>
        </authorList>
    </citation>
    <scope>NUCLEOTIDE SEQUENCE [LARGE SCALE GENOMIC DNA]</scope>
</reference>
<protein>
    <recommendedName>
        <fullName evidence="11">Large ribosomal subunit protein mL64</fullName>
    </recommendedName>
    <alternativeName>
        <fullName evidence="10">39S ribosomal protein L59, mitochondrial</fullName>
    </alternativeName>
    <alternativeName>
        <fullName evidence="12">Growth arrest and DNA damage-inducible proteins-interacting protein 1</fullName>
    </alternativeName>
</protein>
<dbReference type="Proteomes" id="UP000054359">
    <property type="component" value="Unassembled WGS sequence"/>
</dbReference>
<evidence type="ECO:0000256" key="6">
    <source>
        <dbReference type="ARBA" id="ARBA00023128"/>
    </source>
</evidence>
<keyword evidence="9" id="KW-0131">Cell cycle</keyword>
<dbReference type="GO" id="GO:1990904">
    <property type="term" value="C:ribonucleoprotein complex"/>
    <property type="evidence" value="ECO:0007669"/>
    <property type="project" value="UniProtKB-KW"/>
</dbReference>
<evidence type="ECO:0000256" key="11">
    <source>
        <dbReference type="ARBA" id="ARBA00035184"/>
    </source>
</evidence>
<dbReference type="PANTHER" id="PTHR31761">
    <property type="entry name" value="GROWTH ARREST AND DNA DAMAGE-INDUCIBLE PROTEINS-INTERACTING PROTEIN 1 GADD45GIP1"/>
    <property type="match status" value="1"/>
</dbReference>
<dbReference type="InterPro" id="IPR043035">
    <property type="entry name" value="Ribosomal_mL64_sf"/>
</dbReference>
<proteinExistence type="inferred from homology"/>
<accession>A0A087TGE1</accession>
<dbReference type="EMBL" id="KK115097">
    <property type="protein sequence ID" value="KFM64180.1"/>
    <property type="molecule type" value="Genomic_DNA"/>
</dbReference>
<dbReference type="Gene3D" id="6.10.280.120">
    <property type="entry name" value="Growth arrest and DNA-damage-inducible proteins-interacting protein 1"/>
    <property type="match status" value="1"/>
</dbReference>
<keyword evidence="5 14" id="KW-0175">Coiled coil</keyword>
<keyword evidence="6" id="KW-0496">Mitochondrion</keyword>
<feature type="non-terminal residue" evidence="15">
    <location>
        <position position="253"/>
    </location>
</feature>
<organism evidence="15 16">
    <name type="scientific">Stegodyphus mimosarum</name>
    <name type="common">African social velvet spider</name>
    <dbReference type="NCBI Taxonomy" id="407821"/>
    <lineage>
        <taxon>Eukaryota</taxon>
        <taxon>Metazoa</taxon>
        <taxon>Ecdysozoa</taxon>
        <taxon>Arthropoda</taxon>
        <taxon>Chelicerata</taxon>
        <taxon>Arachnida</taxon>
        <taxon>Araneae</taxon>
        <taxon>Araneomorphae</taxon>
        <taxon>Entelegynae</taxon>
        <taxon>Eresoidea</taxon>
        <taxon>Eresidae</taxon>
        <taxon>Stegodyphus</taxon>
    </lineage>
</organism>
<dbReference type="STRING" id="407821.A0A087TGE1"/>
<dbReference type="GO" id="GO:0005739">
    <property type="term" value="C:mitochondrion"/>
    <property type="evidence" value="ECO:0007669"/>
    <property type="project" value="UniProtKB-SubCell"/>
</dbReference>
<comment type="similarity">
    <text evidence="3">Belongs to the mitochondrion-specific ribosomal protein mL64 family.</text>
</comment>
<dbReference type="InterPro" id="IPR018472">
    <property type="entry name" value="Ribosomal_mL64"/>
</dbReference>
<comment type="function">
    <text evidence="13">Acts as a negative regulator of G1 to S cell cycle phase progression by inhibiting cyclin-dependent kinases. Inhibitory effects are additive with GADD45 proteins but also occur in the absence of GADD45 proteins. Acts as a repressor of the orphan nuclear receptor NR4A1 by inhibiting AB domain-mediated transcriptional activity. May be involved in the hormone-mediated regulation of NR4A1 transcriptional activity. May play a role in mitochondrial protein synthesis.</text>
</comment>
<name>A0A087TGE1_STEMI</name>
<evidence type="ECO:0000256" key="13">
    <source>
        <dbReference type="ARBA" id="ARBA00060144"/>
    </source>
</evidence>
<evidence type="ECO:0000256" key="4">
    <source>
        <dbReference type="ARBA" id="ARBA00022980"/>
    </source>
</evidence>
<comment type="subcellular location">
    <subcellularLocation>
        <location evidence="2">Mitochondrion</location>
    </subcellularLocation>
    <subcellularLocation>
        <location evidence="1">Nucleus</location>
    </subcellularLocation>
</comment>
<evidence type="ECO:0000256" key="3">
    <source>
        <dbReference type="ARBA" id="ARBA00005421"/>
    </source>
</evidence>
<keyword evidence="8" id="KW-0687">Ribonucleoprotein</keyword>
<dbReference type="GO" id="GO:0005634">
    <property type="term" value="C:nucleus"/>
    <property type="evidence" value="ECO:0007669"/>
    <property type="project" value="UniProtKB-SubCell"/>
</dbReference>
<sequence>MFFEMIFGYIKCRHISYVIPFRQICASSRTFSKKSETEKESPATIDILDELKEEELSEEEIQRKRFKSRLPERVYRIFVQKEAVPIEAKYDFTMKRLQSYYARHGKDSKLNPGICWPTKEEILETIKYDKIFEPPLQELMKKVEVARSAEEKRKKEVEAEVDRNMANLDKWMAEYYAKIEKKEQQAIELKQKREQQIDAVSEYLGYEINPKDPRFQEAVEQMKKDEKKALKVKKQKESYDKMIAKLKEMAESK</sequence>
<dbReference type="OMA" id="YEYRISY"/>
<feature type="coiled-coil region" evidence="14">
    <location>
        <begin position="140"/>
        <end position="199"/>
    </location>
</feature>
<gene>
    <name evidence="15" type="ORF">X975_14065</name>
</gene>
<dbReference type="GO" id="GO:0005840">
    <property type="term" value="C:ribosome"/>
    <property type="evidence" value="ECO:0007669"/>
    <property type="project" value="UniProtKB-KW"/>
</dbReference>
<evidence type="ECO:0000256" key="8">
    <source>
        <dbReference type="ARBA" id="ARBA00023274"/>
    </source>
</evidence>
<dbReference type="OrthoDB" id="6247992at2759"/>
<evidence type="ECO:0000256" key="1">
    <source>
        <dbReference type="ARBA" id="ARBA00004123"/>
    </source>
</evidence>
<evidence type="ECO:0000313" key="15">
    <source>
        <dbReference type="EMBL" id="KFM64180.1"/>
    </source>
</evidence>